<keyword evidence="4" id="KW-0723">Serine/threonine-protein kinase</keyword>
<feature type="domain" description="Protein kinase" evidence="11">
    <location>
        <begin position="1"/>
        <end position="322"/>
    </location>
</feature>
<evidence type="ECO:0000259" key="12">
    <source>
        <dbReference type="PROSITE" id="PS50816"/>
    </source>
</evidence>
<evidence type="ECO:0000256" key="5">
    <source>
        <dbReference type="ARBA" id="ARBA00022679"/>
    </source>
</evidence>
<dbReference type="InterPro" id="IPR018451">
    <property type="entry name" value="NAF/FISL_domain"/>
</dbReference>
<dbReference type="InterPro" id="IPR011009">
    <property type="entry name" value="Kinase-like_dom_sf"/>
</dbReference>
<dbReference type="PROSITE" id="PS50816">
    <property type="entry name" value="NAF"/>
    <property type="match status" value="1"/>
</dbReference>
<dbReference type="GO" id="GO:0007165">
    <property type="term" value="P:signal transduction"/>
    <property type="evidence" value="ECO:0007669"/>
    <property type="project" value="InterPro"/>
</dbReference>
<feature type="region of interest" description="Disordered" evidence="10">
    <location>
        <begin position="244"/>
        <end position="271"/>
    </location>
</feature>
<evidence type="ECO:0000256" key="3">
    <source>
        <dbReference type="ARBA" id="ARBA00012513"/>
    </source>
</evidence>
<evidence type="ECO:0000256" key="10">
    <source>
        <dbReference type="SAM" id="MobiDB-lite"/>
    </source>
</evidence>
<dbReference type="Proteomes" id="UP001370490">
    <property type="component" value="Unassembled WGS sequence"/>
</dbReference>
<dbReference type="FunFam" id="1.10.510.10:FF:000571">
    <property type="entry name" value="Maternal embryonic leucine zipper kinase"/>
    <property type="match status" value="1"/>
</dbReference>
<dbReference type="Pfam" id="PF03822">
    <property type="entry name" value="NAF"/>
    <property type="match status" value="1"/>
</dbReference>
<keyword evidence="7" id="KW-0418">Kinase</keyword>
<sequence length="322" mass="36170">MLMTAPLVPPFKSGTGQEDTECRLWPGNLCQGLLCSKYQNWPAIKVIDKEKVLKVGLAEQIKQEISVIGLVKHPNIVQRYEVMATKMKIYFVLEYAKGGELFNKVAKGRLREEVALKYFQQLTSAVDFCRSWGVYQRDLKPENILLDENKKLKHQDGLLHTTCGTPAYVAPEVINRRGYNGAKADIYSCGGNMHVLLAAYLPFHDSNLMEMYRKIGKAEFKCPNWFSAEVHNLLSEKTVTKRKDFPPLDAEATSGRDGRSGTSAETKQEPAQPATLNAFDIISLSSGFDLSGVFDEDFRKKEARFTPRKPASVIISKLEDLA</sequence>
<dbReference type="EMBL" id="JBAMMX010000007">
    <property type="protein sequence ID" value="KAK6935648.1"/>
    <property type="molecule type" value="Genomic_DNA"/>
</dbReference>
<dbReference type="PANTHER" id="PTHR43895">
    <property type="entry name" value="CALCIUM/CALMODULIN-DEPENDENT PROTEIN KINASE KINASE-RELATED"/>
    <property type="match status" value="1"/>
</dbReference>
<dbReference type="PANTHER" id="PTHR43895:SF28">
    <property type="entry name" value="CBL-INTERACTING SERINE_THREONINE-PROTEIN KINASE 15"/>
    <property type="match status" value="1"/>
</dbReference>
<comment type="similarity">
    <text evidence="2">Belongs to the protein kinase superfamily. CAMK Ser/Thr protein kinase family. SNF1 subfamily.</text>
</comment>
<evidence type="ECO:0000259" key="11">
    <source>
        <dbReference type="PROSITE" id="PS50011"/>
    </source>
</evidence>
<name>A0AAN8VIE9_9MAGN</name>
<dbReference type="EC" id="2.7.11.1" evidence="3"/>
<feature type="domain" description="NAF" evidence="12">
    <location>
        <begin position="271"/>
        <end position="295"/>
    </location>
</feature>
<dbReference type="SUPFAM" id="SSF56112">
    <property type="entry name" value="Protein kinase-like (PK-like)"/>
    <property type="match status" value="1"/>
</dbReference>
<evidence type="ECO:0000313" key="14">
    <source>
        <dbReference type="Proteomes" id="UP001370490"/>
    </source>
</evidence>
<evidence type="ECO:0000256" key="8">
    <source>
        <dbReference type="ARBA" id="ARBA00022840"/>
    </source>
</evidence>
<keyword evidence="5" id="KW-0808">Transferase</keyword>
<keyword evidence="6" id="KW-0547">Nucleotide-binding</keyword>
<reference evidence="13 14" key="1">
    <citation type="submission" date="2023-12" db="EMBL/GenBank/DDBJ databases">
        <title>A high-quality genome assembly for Dillenia turbinata (Dilleniales).</title>
        <authorList>
            <person name="Chanderbali A."/>
        </authorList>
    </citation>
    <scope>NUCLEOTIDE SEQUENCE [LARGE SCALE GENOMIC DNA]</scope>
    <source>
        <strain evidence="13">LSX21</strain>
        <tissue evidence="13">Leaf</tissue>
    </source>
</reference>
<evidence type="ECO:0000256" key="9">
    <source>
        <dbReference type="ARBA" id="ARBA00058225"/>
    </source>
</evidence>
<comment type="cofactor">
    <cofactor evidence="1">
        <name>Mn(2+)</name>
        <dbReference type="ChEBI" id="CHEBI:29035"/>
    </cofactor>
</comment>
<comment type="caution">
    <text evidence="13">The sequence shown here is derived from an EMBL/GenBank/DDBJ whole genome shotgun (WGS) entry which is preliminary data.</text>
</comment>
<evidence type="ECO:0000256" key="1">
    <source>
        <dbReference type="ARBA" id="ARBA00001936"/>
    </source>
</evidence>
<dbReference type="Gene3D" id="3.30.310.80">
    <property type="entry name" value="Kinase associated domain 1, KA1"/>
    <property type="match status" value="1"/>
</dbReference>
<keyword evidence="14" id="KW-1185">Reference proteome</keyword>
<evidence type="ECO:0000313" key="13">
    <source>
        <dbReference type="EMBL" id="KAK6935648.1"/>
    </source>
</evidence>
<evidence type="ECO:0000256" key="7">
    <source>
        <dbReference type="ARBA" id="ARBA00022777"/>
    </source>
</evidence>
<comment type="function">
    <text evidence="9">CIPK serine-threonine protein kinases interact with CBL proteins. Binding of a CBL protein to the regulatory NAF domain of CIPK protein lead to the activation of the kinase in a calcium-dependent manner.</text>
</comment>
<dbReference type="AlphaFoldDB" id="A0AAN8VIE9"/>
<evidence type="ECO:0000256" key="2">
    <source>
        <dbReference type="ARBA" id="ARBA00006234"/>
    </source>
</evidence>
<organism evidence="13 14">
    <name type="scientific">Dillenia turbinata</name>
    <dbReference type="NCBI Taxonomy" id="194707"/>
    <lineage>
        <taxon>Eukaryota</taxon>
        <taxon>Viridiplantae</taxon>
        <taxon>Streptophyta</taxon>
        <taxon>Embryophyta</taxon>
        <taxon>Tracheophyta</taxon>
        <taxon>Spermatophyta</taxon>
        <taxon>Magnoliopsida</taxon>
        <taxon>eudicotyledons</taxon>
        <taxon>Gunneridae</taxon>
        <taxon>Pentapetalae</taxon>
        <taxon>Dilleniales</taxon>
        <taxon>Dilleniaceae</taxon>
        <taxon>Dillenia</taxon>
    </lineage>
</organism>
<dbReference type="GO" id="GO:0005524">
    <property type="term" value="F:ATP binding"/>
    <property type="evidence" value="ECO:0007669"/>
    <property type="project" value="UniProtKB-KW"/>
</dbReference>
<proteinExistence type="inferred from homology"/>
<protein>
    <recommendedName>
        <fullName evidence="3">non-specific serine/threonine protein kinase</fullName>
        <ecNumber evidence="3">2.7.11.1</ecNumber>
    </recommendedName>
</protein>
<gene>
    <name evidence="13" type="ORF">RJ641_032678</name>
</gene>
<evidence type="ECO:0000256" key="6">
    <source>
        <dbReference type="ARBA" id="ARBA00022741"/>
    </source>
</evidence>
<dbReference type="InterPro" id="IPR004041">
    <property type="entry name" value="NAF_dom"/>
</dbReference>
<dbReference type="PROSITE" id="PS50011">
    <property type="entry name" value="PROTEIN_KINASE_DOM"/>
    <property type="match status" value="1"/>
</dbReference>
<accession>A0AAN8VIE9</accession>
<dbReference type="InterPro" id="IPR000719">
    <property type="entry name" value="Prot_kinase_dom"/>
</dbReference>
<dbReference type="CDD" id="cd12195">
    <property type="entry name" value="CIPK_C"/>
    <property type="match status" value="1"/>
</dbReference>
<dbReference type="Gene3D" id="1.10.510.10">
    <property type="entry name" value="Transferase(Phosphotransferase) domain 1"/>
    <property type="match status" value="1"/>
</dbReference>
<dbReference type="SMART" id="SM00220">
    <property type="entry name" value="S_TKc"/>
    <property type="match status" value="1"/>
</dbReference>
<dbReference type="GO" id="GO:0004674">
    <property type="term" value="F:protein serine/threonine kinase activity"/>
    <property type="evidence" value="ECO:0007669"/>
    <property type="project" value="UniProtKB-KW"/>
</dbReference>
<keyword evidence="8" id="KW-0067">ATP-binding</keyword>
<dbReference type="Pfam" id="PF00069">
    <property type="entry name" value="Pkinase"/>
    <property type="match status" value="1"/>
</dbReference>
<evidence type="ECO:0000256" key="4">
    <source>
        <dbReference type="ARBA" id="ARBA00022527"/>
    </source>
</evidence>